<dbReference type="AlphaFoldDB" id="A0A0N4ZY60"/>
<dbReference type="Proteomes" id="UP000038045">
    <property type="component" value="Unplaced"/>
</dbReference>
<dbReference type="InterPro" id="IPR051943">
    <property type="entry name" value="TRAFAC_Dynamin-like_GTPase"/>
</dbReference>
<evidence type="ECO:0000313" key="3">
    <source>
        <dbReference type="Proteomes" id="UP000038045"/>
    </source>
</evidence>
<evidence type="ECO:0000259" key="2">
    <source>
        <dbReference type="Pfam" id="PF01926"/>
    </source>
</evidence>
<feature type="region of interest" description="Disordered" evidence="1">
    <location>
        <begin position="455"/>
        <end position="511"/>
    </location>
</feature>
<feature type="domain" description="G" evidence="2">
    <location>
        <begin position="102"/>
        <end position="262"/>
    </location>
</feature>
<dbReference type="SUPFAM" id="SSF52540">
    <property type="entry name" value="P-loop containing nucleoside triphosphate hydrolases"/>
    <property type="match status" value="1"/>
</dbReference>
<dbReference type="Gene3D" id="1.10.268.20">
    <property type="match status" value="1"/>
</dbReference>
<dbReference type="InterPro" id="IPR006073">
    <property type="entry name" value="GTP-bd"/>
</dbReference>
<dbReference type="WBParaSite" id="PTRK_0001373300.1">
    <property type="protein sequence ID" value="PTRK_0001373300.1"/>
    <property type="gene ID" value="PTRK_0001373300"/>
</dbReference>
<keyword evidence="3" id="KW-1185">Reference proteome</keyword>
<name>A0A0N4ZY60_PARTI</name>
<dbReference type="Pfam" id="PF01926">
    <property type="entry name" value="MMR_HSR1"/>
    <property type="match status" value="1"/>
</dbReference>
<feature type="compositionally biased region" description="Basic and acidic residues" evidence="1">
    <location>
        <begin position="455"/>
        <end position="477"/>
    </location>
</feature>
<proteinExistence type="predicted"/>
<reference evidence="4" key="1">
    <citation type="submission" date="2017-02" db="UniProtKB">
        <authorList>
            <consortium name="WormBaseParasite"/>
        </authorList>
    </citation>
    <scope>IDENTIFICATION</scope>
</reference>
<feature type="region of interest" description="Disordered" evidence="1">
    <location>
        <begin position="1"/>
        <end position="53"/>
    </location>
</feature>
<feature type="compositionally biased region" description="Basic and acidic residues" evidence="1">
    <location>
        <begin position="1"/>
        <end position="37"/>
    </location>
</feature>
<accession>A0A0N4ZY60</accession>
<sequence length="519" mass="59447">MEKKNEKDSKKKGRRQQEGDKNVGEKKDKNDEKKGEENPPQSKEIPKFDAKPHLDPRMIGAITSLSLHYQEIVQPMVENHSYNIISNKAPITPATLINKPTILVIGPPQSGKTTLINYFFNNDEDYTKKCDTLKNSMNNFTHIMNGLSNAHFLPSQAVSNILWPFNNMFELSKENDGTQLQLVTLIHPLLNDINFIDTPGISKKFAESSKFETGYMSLLNSLLDRVDLILFIGTPETLKEPIGMVISELKNVQFKTIFLLNKTEQFKSEKDLQKAKNTYKEFLSFYIKEAETIIYVTSLSKNSKNGSIKEVHDIIQSDMKAMMERINKLPTSYKITRVTSMMKHTLEVFLVAVVQDELLKRAKRQWAHINIKPSEVPNFSKDFVEVGGGVKFIEDNKDLFGRIIIKLDRSKWNNLKVDQVNAIKAFLTLNLPYLMRCANEEPEVLVKFSLPGIGKKEDKPSERTPKKRIIKEIKIDLPNEDDDEDDEEENGKNKDGDMKKKKKGRQIKLNAKVLQQLNS</sequence>
<feature type="compositionally biased region" description="Acidic residues" evidence="1">
    <location>
        <begin position="478"/>
        <end position="489"/>
    </location>
</feature>
<organism evidence="3 4">
    <name type="scientific">Parastrongyloides trichosuri</name>
    <name type="common">Possum-specific nematode worm</name>
    <dbReference type="NCBI Taxonomy" id="131310"/>
    <lineage>
        <taxon>Eukaryota</taxon>
        <taxon>Metazoa</taxon>
        <taxon>Ecdysozoa</taxon>
        <taxon>Nematoda</taxon>
        <taxon>Chromadorea</taxon>
        <taxon>Rhabditida</taxon>
        <taxon>Tylenchina</taxon>
        <taxon>Panagrolaimomorpha</taxon>
        <taxon>Strongyloidoidea</taxon>
        <taxon>Strongyloididae</taxon>
        <taxon>Parastrongyloides</taxon>
    </lineage>
</organism>
<dbReference type="PANTHER" id="PTHR43681:SF1">
    <property type="entry name" value="SARCALUMENIN"/>
    <property type="match status" value="1"/>
</dbReference>
<protein>
    <submittedName>
        <fullName evidence="4">G domain-containing protein</fullName>
    </submittedName>
</protein>
<feature type="compositionally biased region" description="Basic and acidic residues" evidence="1">
    <location>
        <begin position="44"/>
        <end position="53"/>
    </location>
</feature>
<dbReference type="PANTHER" id="PTHR43681">
    <property type="entry name" value="TRANSMEMBRANE GTPASE FZO"/>
    <property type="match status" value="1"/>
</dbReference>
<evidence type="ECO:0000256" key="1">
    <source>
        <dbReference type="SAM" id="MobiDB-lite"/>
    </source>
</evidence>
<dbReference type="GO" id="GO:0005525">
    <property type="term" value="F:GTP binding"/>
    <property type="evidence" value="ECO:0007669"/>
    <property type="project" value="InterPro"/>
</dbReference>
<dbReference type="Gene3D" id="3.40.50.300">
    <property type="entry name" value="P-loop containing nucleotide triphosphate hydrolases"/>
    <property type="match status" value="1"/>
</dbReference>
<dbReference type="InterPro" id="IPR027417">
    <property type="entry name" value="P-loop_NTPase"/>
</dbReference>
<dbReference type="STRING" id="131310.A0A0N4ZY60"/>
<evidence type="ECO:0000313" key="4">
    <source>
        <dbReference type="WBParaSite" id="PTRK_0001373300.1"/>
    </source>
</evidence>